<dbReference type="InterPro" id="IPR011701">
    <property type="entry name" value="MFS"/>
</dbReference>
<sequence>MREHTDQNTIEEVKGVPATTYAPDEEKVSRADADGALQYASSVAISIDEKTNKRLLWLTDIHVLPWLCALYFMQYLDKGILSYSSVMGILVDAHLTTQQYTWLGSIYYFGYLAAAYPHNRLLQHFTQSKYIAVCAILWGVVLCTMAAGHNFAGLMAVRVFMGVLEATVNTGFVLITAKWYRKYEHSSRVGIWAASNGLSTMVGAVVAYGCSRGSAEAHLSFHGWRILALVCGGLTIIFGVCMFKFMANSPIEANWFSEEDKTLAVERLRDNHGGVGTRKFKWYQFREAFTDIRTWIYVLFILTAQIPSGGTTLFASLLYKSLGFTSNDSLLMSMPTGFIQICSNLGFGYLADKTRQRSLVAAGSQLINIFFISLLVGLSAVGPLNVRFGQLISYFFIIGNGSTPYFIVISMISSNTLGYTKKTTVNGIVFTSLAVAFLVGPQIFRDKPYYAKAKDAVIALWVVALGLLFALYILNTRENKKRDREAAEGRIPHPSGVEFFDLTDKENHNFRYVV</sequence>
<feature type="transmembrane region" description="Helical" evidence="6">
    <location>
        <begin position="424"/>
        <end position="444"/>
    </location>
</feature>
<proteinExistence type="predicted"/>
<gene>
    <name evidence="8" type="ORF">D0Z07_8674</name>
</gene>
<feature type="transmembrane region" description="Helical" evidence="6">
    <location>
        <begin position="55"/>
        <end position="76"/>
    </location>
</feature>
<feature type="transmembrane region" description="Helical" evidence="6">
    <location>
        <begin position="358"/>
        <end position="380"/>
    </location>
</feature>
<dbReference type="PROSITE" id="PS50850">
    <property type="entry name" value="MFS"/>
    <property type="match status" value="1"/>
</dbReference>
<evidence type="ECO:0000313" key="9">
    <source>
        <dbReference type="Proteomes" id="UP000785200"/>
    </source>
</evidence>
<feature type="transmembrane region" description="Helical" evidence="6">
    <location>
        <begin position="456"/>
        <end position="474"/>
    </location>
</feature>
<dbReference type="SUPFAM" id="SSF103473">
    <property type="entry name" value="MFS general substrate transporter"/>
    <property type="match status" value="1"/>
</dbReference>
<organism evidence="8 9">
    <name type="scientific">Hyphodiscus hymeniophilus</name>
    <dbReference type="NCBI Taxonomy" id="353542"/>
    <lineage>
        <taxon>Eukaryota</taxon>
        <taxon>Fungi</taxon>
        <taxon>Dikarya</taxon>
        <taxon>Ascomycota</taxon>
        <taxon>Pezizomycotina</taxon>
        <taxon>Leotiomycetes</taxon>
        <taxon>Helotiales</taxon>
        <taxon>Hyphodiscaceae</taxon>
        <taxon>Hyphodiscus</taxon>
    </lineage>
</organism>
<name>A0A9P6VDS7_9HELO</name>
<evidence type="ECO:0000259" key="7">
    <source>
        <dbReference type="PROSITE" id="PS50850"/>
    </source>
</evidence>
<keyword evidence="5 6" id="KW-0472">Membrane</keyword>
<keyword evidence="3 6" id="KW-0812">Transmembrane</keyword>
<reference evidence="8" key="1">
    <citation type="submission" date="2019-07" db="EMBL/GenBank/DDBJ databases">
        <title>Hyphodiscus hymeniophilus genome sequencing and assembly.</title>
        <authorList>
            <person name="Kramer G."/>
            <person name="Nodwell J."/>
        </authorList>
    </citation>
    <scope>NUCLEOTIDE SEQUENCE</scope>
    <source>
        <strain evidence="8">ATCC 34498</strain>
    </source>
</reference>
<keyword evidence="9" id="KW-1185">Reference proteome</keyword>
<evidence type="ECO:0000313" key="8">
    <source>
        <dbReference type="EMBL" id="KAG0645575.1"/>
    </source>
</evidence>
<dbReference type="AlphaFoldDB" id="A0A9P6VDS7"/>
<feature type="transmembrane region" description="Helical" evidence="6">
    <location>
        <begin position="331"/>
        <end position="351"/>
    </location>
</feature>
<dbReference type="PANTHER" id="PTHR43791:SF1">
    <property type="entry name" value="ALLANTOATE PERMEASE"/>
    <property type="match status" value="1"/>
</dbReference>
<dbReference type="EMBL" id="VNKQ01000018">
    <property type="protein sequence ID" value="KAG0645575.1"/>
    <property type="molecule type" value="Genomic_DNA"/>
</dbReference>
<accession>A0A9P6VDS7</accession>
<evidence type="ECO:0000256" key="3">
    <source>
        <dbReference type="ARBA" id="ARBA00022692"/>
    </source>
</evidence>
<feature type="transmembrane region" description="Helical" evidence="6">
    <location>
        <begin position="155"/>
        <end position="177"/>
    </location>
</feature>
<comment type="subcellular location">
    <subcellularLocation>
        <location evidence="1">Membrane</location>
        <topology evidence="1">Multi-pass membrane protein</topology>
    </subcellularLocation>
</comment>
<dbReference type="Proteomes" id="UP000785200">
    <property type="component" value="Unassembled WGS sequence"/>
</dbReference>
<evidence type="ECO:0000256" key="1">
    <source>
        <dbReference type="ARBA" id="ARBA00004141"/>
    </source>
</evidence>
<evidence type="ECO:0000256" key="5">
    <source>
        <dbReference type="ARBA" id="ARBA00023136"/>
    </source>
</evidence>
<feature type="transmembrane region" description="Helical" evidence="6">
    <location>
        <begin position="295"/>
        <end position="319"/>
    </location>
</feature>
<evidence type="ECO:0000256" key="2">
    <source>
        <dbReference type="ARBA" id="ARBA00022448"/>
    </source>
</evidence>
<dbReference type="Gene3D" id="1.20.1250.20">
    <property type="entry name" value="MFS general substrate transporter like domains"/>
    <property type="match status" value="2"/>
</dbReference>
<keyword evidence="4 6" id="KW-1133">Transmembrane helix</keyword>
<evidence type="ECO:0000256" key="6">
    <source>
        <dbReference type="SAM" id="Phobius"/>
    </source>
</evidence>
<feature type="transmembrane region" description="Helical" evidence="6">
    <location>
        <begin position="130"/>
        <end position="149"/>
    </location>
</feature>
<dbReference type="InterPro" id="IPR036259">
    <property type="entry name" value="MFS_trans_sf"/>
</dbReference>
<dbReference type="GO" id="GO:0022857">
    <property type="term" value="F:transmembrane transporter activity"/>
    <property type="evidence" value="ECO:0007669"/>
    <property type="project" value="InterPro"/>
</dbReference>
<keyword evidence="2" id="KW-0813">Transport</keyword>
<dbReference type="Pfam" id="PF07690">
    <property type="entry name" value="MFS_1"/>
    <property type="match status" value="1"/>
</dbReference>
<feature type="transmembrane region" description="Helical" evidence="6">
    <location>
        <begin position="189"/>
        <end position="209"/>
    </location>
</feature>
<feature type="transmembrane region" description="Helical" evidence="6">
    <location>
        <begin position="221"/>
        <end position="243"/>
    </location>
</feature>
<dbReference type="OrthoDB" id="6730379at2759"/>
<comment type="caution">
    <text evidence="8">The sequence shown here is derived from an EMBL/GenBank/DDBJ whole genome shotgun (WGS) entry which is preliminary data.</text>
</comment>
<feature type="transmembrane region" description="Helical" evidence="6">
    <location>
        <begin position="392"/>
        <end position="412"/>
    </location>
</feature>
<evidence type="ECO:0000256" key="4">
    <source>
        <dbReference type="ARBA" id="ARBA00022989"/>
    </source>
</evidence>
<dbReference type="PANTHER" id="PTHR43791">
    <property type="entry name" value="PERMEASE-RELATED"/>
    <property type="match status" value="1"/>
</dbReference>
<feature type="transmembrane region" description="Helical" evidence="6">
    <location>
        <begin position="100"/>
        <end position="118"/>
    </location>
</feature>
<dbReference type="InterPro" id="IPR020846">
    <property type="entry name" value="MFS_dom"/>
</dbReference>
<protein>
    <submittedName>
        <fullName evidence="8">Transporter</fullName>
    </submittedName>
</protein>
<feature type="domain" description="Major facilitator superfamily (MFS) profile" evidence="7">
    <location>
        <begin position="63"/>
        <end position="478"/>
    </location>
</feature>
<dbReference type="GO" id="GO:0016020">
    <property type="term" value="C:membrane"/>
    <property type="evidence" value="ECO:0007669"/>
    <property type="project" value="UniProtKB-SubCell"/>
</dbReference>